<feature type="chain" id="PRO_5019751562" description="Tetratricopeptide repeat protein" evidence="1">
    <location>
        <begin position="24"/>
        <end position="305"/>
    </location>
</feature>
<evidence type="ECO:0000256" key="1">
    <source>
        <dbReference type="SAM" id="SignalP"/>
    </source>
</evidence>
<dbReference type="Proteomes" id="UP000268007">
    <property type="component" value="Unassembled WGS sequence"/>
</dbReference>
<keyword evidence="1" id="KW-0732">Signal</keyword>
<protein>
    <recommendedName>
        <fullName evidence="4">Tetratricopeptide repeat protein</fullName>
    </recommendedName>
</protein>
<organism evidence="2 3">
    <name type="scientific">Mucilaginibacter gracilis</name>
    <dbReference type="NCBI Taxonomy" id="423350"/>
    <lineage>
        <taxon>Bacteria</taxon>
        <taxon>Pseudomonadati</taxon>
        <taxon>Bacteroidota</taxon>
        <taxon>Sphingobacteriia</taxon>
        <taxon>Sphingobacteriales</taxon>
        <taxon>Sphingobacteriaceae</taxon>
        <taxon>Mucilaginibacter</taxon>
    </lineage>
</organism>
<dbReference type="InterPro" id="IPR045921">
    <property type="entry name" value="DUF6340"/>
</dbReference>
<proteinExistence type="predicted"/>
<sequence>MKKLWQFALIIVFLSSCSTPSYVDLYITHLPKFTFKNSPAKVLVINLYDASQTGIKNTKKLNVLRNAAYASLNCVVDRLKQFSQVEIINLTEPNNITADSIPMLLNKHHAQYILALNYLTANFELDKIDDYGKDKLKNAQYNINTAVDYTFFNNEGGVISKLSGSSSHHEADMLVTNTFAAVAFGPSIKNNSIAVDNSAIDATGNMLQYFSQYTSIIQRPLYKNDELENAVLAIQARYFERADSILKPMINDKNTRLASKAAYNLSVVYEAMGNTAAARDMATLSLNRNDNWYARAELNALDVTN</sequence>
<keyword evidence="3" id="KW-1185">Reference proteome</keyword>
<dbReference type="PROSITE" id="PS51257">
    <property type="entry name" value="PROKAR_LIPOPROTEIN"/>
    <property type="match status" value="1"/>
</dbReference>
<gene>
    <name evidence="2" type="ORF">BDD43_0342</name>
</gene>
<comment type="caution">
    <text evidence="2">The sequence shown here is derived from an EMBL/GenBank/DDBJ whole genome shotgun (WGS) entry which is preliminary data.</text>
</comment>
<feature type="signal peptide" evidence="1">
    <location>
        <begin position="1"/>
        <end position="23"/>
    </location>
</feature>
<evidence type="ECO:0000313" key="3">
    <source>
        <dbReference type="Proteomes" id="UP000268007"/>
    </source>
</evidence>
<dbReference type="RefSeq" id="WP_121195962.1">
    <property type="nucleotide sequence ID" value="NZ_RBKU01000001.1"/>
</dbReference>
<reference evidence="2 3" key="1">
    <citation type="submission" date="2018-10" db="EMBL/GenBank/DDBJ databases">
        <title>Genomic Encyclopedia of Archaeal and Bacterial Type Strains, Phase II (KMG-II): from individual species to whole genera.</title>
        <authorList>
            <person name="Goeker M."/>
        </authorList>
    </citation>
    <scope>NUCLEOTIDE SEQUENCE [LARGE SCALE GENOMIC DNA]</scope>
    <source>
        <strain evidence="2 3">DSM 18602</strain>
    </source>
</reference>
<accession>A0A495IU13</accession>
<evidence type="ECO:0000313" key="2">
    <source>
        <dbReference type="EMBL" id="RKR80246.1"/>
    </source>
</evidence>
<name>A0A495IU13_9SPHI</name>
<dbReference type="EMBL" id="RBKU01000001">
    <property type="protein sequence ID" value="RKR80246.1"/>
    <property type="molecule type" value="Genomic_DNA"/>
</dbReference>
<evidence type="ECO:0008006" key="4">
    <source>
        <dbReference type="Google" id="ProtNLM"/>
    </source>
</evidence>
<dbReference type="OrthoDB" id="788968at2"/>
<dbReference type="AlphaFoldDB" id="A0A495IU13"/>
<dbReference type="Pfam" id="PF19867">
    <property type="entry name" value="DUF6340"/>
    <property type="match status" value="1"/>
</dbReference>